<evidence type="ECO:0000256" key="16">
    <source>
        <dbReference type="ARBA" id="ARBA00022918"/>
    </source>
</evidence>
<keyword evidence="16" id="KW-0695">RNA-directed DNA polymerase</keyword>
<dbReference type="VEuPathDB" id="FungiDB:PSHT_12684"/>
<evidence type="ECO:0000259" key="24">
    <source>
        <dbReference type="PROSITE" id="PS50994"/>
    </source>
</evidence>
<dbReference type="GO" id="GO:0015074">
    <property type="term" value="P:DNA integration"/>
    <property type="evidence" value="ECO:0007669"/>
    <property type="project" value="UniProtKB-KW"/>
</dbReference>
<comment type="catalytic activity">
    <reaction evidence="21">
        <text>DNA(n) + a 2'-deoxyribonucleoside 5'-triphosphate = DNA(n+1) + diphosphate</text>
        <dbReference type="Rhea" id="RHEA:22508"/>
        <dbReference type="Rhea" id="RHEA-COMP:17339"/>
        <dbReference type="Rhea" id="RHEA-COMP:17340"/>
        <dbReference type="ChEBI" id="CHEBI:33019"/>
        <dbReference type="ChEBI" id="CHEBI:61560"/>
        <dbReference type="ChEBI" id="CHEBI:173112"/>
        <dbReference type="EC" id="2.7.7.49"/>
    </reaction>
</comment>
<comment type="function">
    <text evidence="1">The aspartyl protease (PR) mediates the proteolytic cleavages of the Gag and Gag-Pol polyproteins after assembly of the VLP.</text>
</comment>
<evidence type="ECO:0000256" key="3">
    <source>
        <dbReference type="ARBA" id="ARBA00022612"/>
    </source>
</evidence>
<keyword evidence="2" id="KW-0815">Transposition</keyword>
<evidence type="ECO:0000256" key="21">
    <source>
        <dbReference type="ARBA" id="ARBA00048173"/>
    </source>
</evidence>
<evidence type="ECO:0000256" key="4">
    <source>
        <dbReference type="ARBA" id="ARBA00022670"/>
    </source>
</evidence>
<dbReference type="Pfam" id="PF00665">
    <property type="entry name" value="rve"/>
    <property type="match status" value="1"/>
</dbReference>
<keyword evidence="26" id="KW-1185">Reference proteome</keyword>
<evidence type="ECO:0000256" key="13">
    <source>
        <dbReference type="ARBA" id="ARBA00022842"/>
    </source>
</evidence>
<evidence type="ECO:0000256" key="2">
    <source>
        <dbReference type="ARBA" id="ARBA00022578"/>
    </source>
</evidence>
<dbReference type="GO" id="GO:0004190">
    <property type="term" value="F:aspartic-type endopeptidase activity"/>
    <property type="evidence" value="ECO:0007669"/>
    <property type="project" value="UniProtKB-KW"/>
</dbReference>
<evidence type="ECO:0000256" key="15">
    <source>
        <dbReference type="ARBA" id="ARBA00022908"/>
    </source>
</evidence>
<evidence type="ECO:0000256" key="11">
    <source>
        <dbReference type="ARBA" id="ARBA00022801"/>
    </source>
</evidence>
<dbReference type="InterPro" id="IPR012337">
    <property type="entry name" value="RNaseH-like_sf"/>
</dbReference>
<dbReference type="GO" id="GO:0003723">
    <property type="term" value="F:RNA binding"/>
    <property type="evidence" value="ECO:0007669"/>
    <property type="project" value="UniProtKB-KW"/>
</dbReference>
<evidence type="ECO:0000256" key="9">
    <source>
        <dbReference type="ARBA" id="ARBA00022750"/>
    </source>
</evidence>
<dbReference type="GO" id="GO:0005524">
    <property type="term" value="F:ATP binding"/>
    <property type="evidence" value="ECO:0007669"/>
    <property type="project" value="UniProtKB-KW"/>
</dbReference>
<keyword evidence="9" id="KW-0064">Aspartyl protease</keyword>
<dbReference type="GO" id="GO:0003887">
    <property type="term" value="F:DNA-directed DNA polymerase activity"/>
    <property type="evidence" value="ECO:0007669"/>
    <property type="project" value="UniProtKB-KW"/>
</dbReference>
<feature type="domain" description="Integrase catalytic" evidence="24">
    <location>
        <begin position="475"/>
        <end position="640"/>
    </location>
</feature>
<dbReference type="GO" id="GO:0046872">
    <property type="term" value="F:metal ion binding"/>
    <property type="evidence" value="ECO:0007669"/>
    <property type="project" value="UniProtKB-KW"/>
</dbReference>
<dbReference type="SUPFAM" id="SSF53098">
    <property type="entry name" value="Ribonuclease H-like"/>
    <property type="match status" value="1"/>
</dbReference>
<evidence type="ECO:0000256" key="6">
    <source>
        <dbReference type="ARBA" id="ARBA00022722"/>
    </source>
</evidence>
<dbReference type="InterPro" id="IPR013103">
    <property type="entry name" value="RVT_2"/>
</dbReference>
<evidence type="ECO:0000256" key="22">
    <source>
        <dbReference type="ARBA" id="ARBA00049244"/>
    </source>
</evidence>
<evidence type="ECO:0000313" key="26">
    <source>
        <dbReference type="Proteomes" id="UP000239156"/>
    </source>
</evidence>
<keyword evidence="3" id="KW-1188">Viral release from host cell</keyword>
<evidence type="ECO:0000256" key="5">
    <source>
        <dbReference type="ARBA" id="ARBA00022695"/>
    </source>
</evidence>
<keyword evidence="17" id="KW-0239">DNA-directed DNA polymerase</keyword>
<dbReference type="GO" id="GO:0004519">
    <property type="term" value="F:endonuclease activity"/>
    <property type="evidence" value="ECO:0007669"/>
    <property type="project" value="UniProtKB-KW"/>
</dbReference>
<evidence type="ECO:0000256" key="23">
    <source>
        <dbReference type="SAM" id="MobiDB-lite"/>
    </source>
</evidence>
<keyword evidence="17" id="KW-0808">Transferase</keyword>
<dbReference type="PROSITE" id="PS50994">
    <property type="entry name" value="INTEGRASE"/>
    <property type="match status" value="1"/>
</dbReference>
<evidence type="ECO:0000256" key="17">
    <source>
        <dbReference type="ARBA" id="ARBA00022932"/>
    </source>
</evidence>
<sequence length="1289" mass="145639">MFVFYNIKCSLVSNERSTETLMSSNNDDDNKLPKNPKAGNQTPMSKTTDSSPMDRTNTVIFETLIKATPLLTDDNFSMWKSKVLAIFEYLSVKKVFTKGEGQLSTEIELVLRMLLLSKLDEKVHKRVINPVNEEDTLLIWKSIIDEFASNEAANQERIWNEFAHLPFDNSDVQGFITQLKSLLIKMHEVGISIPMNILSYEILNKFPPTTELTTIATTIKHCGTPITPTLVLYHLKLYADNLASSSKVSKPQVALFTDEFIKCKPGSHNPKAHHPYEQCWKVFPHLNPYLRSNSTKGTVNRSEISVSSFLSSLSSPFPHFVLDSGSSAHMTSNLNLFTSMKLKEEGVVKTSSGSESLKIKGSGTIKLSNQFGDFSFSNVLFVPDLVVNLLSVRCLVLDGYNVSFEKNMFTITKENQVSMRGEYRGNLPCLEFCNHHSHLTADEELHKSLGHNPMSCEACAVSKITKGSFHTRHSQASKPFEELHLDLVGPISPTSRGGHRYFMTVVDSCTRFVAAIPLKRKSDATESIIQAINLEAKRFGYYPTVIHSDRGTEFINSHLTEFCKLHSIRSRQSDAYTPQQNGLAERFNRTILESMRAIFKDSGLRKDLWHEIVKSSALTLNQIPAHRSKKPPYELFKNRSLPLKYFKPVGIRLSYLILPELTGSKLAPKETETEDDASSEVETSINEDEFDSAPEAISESADDDAAVSSALIPETRSLRDRTSKIKPVKYSYLTGDPTSFKMAMRAPNKVEWVSAVDQELDNIEGHDVWDDMYNKPNSYLRTVWIFKTKPATPSSLEKKKGRLCIQGFLQIPGEQYGETFAPTGKFTSLLILLLFALDKKLPIRQFDVKSAFLFAPLDEELYIRTPEGSKRTAPFLRLKKSLYGLKQAPANWYKTLTSWFIEINFHQSAADPCLFIHNNKDSFIFFHVDDLVVVGQVNSFEKLFLTRFPNSSAHDPDSLLGMELTYDNHSVQLSQKKLIEKGLELAGIQQCRPASTPLSVAIQLQKATDQERADFSKLKINYRSHTGILNFLACRTRPDLAPAVSILSSFNEAPGINHWRQIVHCWKYLAGTIDLKLSLRPDVTDQSNSIQHFTDATWADDLETRLSRSGSICFWKACPVAWNSKKQRNITMSSTEAELNALSDGVQENHWIKFLVEELYNDKLNSTVFHIDNQGLLEKIKNFGSNSKTKHLDIKMKYLRDLYSKNEISVKLIPSEDMIADALTKASTAESLNLLKEKCFYVELVVLESSTSPSRPLSLFLSILKIVNSQVQFVVFYNIKCSLVFGFLF</sequence>
<keyword evidence="8" id="KW-0547">Nucleotide-binding</keyword>
<dbReference type="PANTHER" id="PTHR42648:SF11">
    <property type="entry name" value="TRANSPOSON TY4-P GAG-POL POLYPROTEIN"/>
    <property type="match status" value="1"/>
</dbReference>
<evidence type="ECO:0000256" key="18">
    <source>
        <dbReference type="ARBA" id="ARBA00023113"/>
    </source>
</evidence>
<dbReference type="GO" id="GO:0032196">
    <property type="term" value="P:transposition"/>
    <property type="evidence" value="ECO:0007669"/>
    <property type="project" value="UniProtKB-KW"/>
</dbReference>
<evidence type="ECO:0000256" key="10">
    <source>
        <dbReference type="ARBA" id="ARBA00022759"/>
    </source>
</evidence>
<evidence type="ECO:0000256" key="12">
    <source>
        <dbReference type="ARBA" id="ARBA00022840"/>
    </source>
</evidence>
<dbReference type="PANTHER" id="PTHR42648">
    <property type="entry name" value="TRANSPOSASE, PUTATIVE-RELATED"/>
    <property type="match status" value="1"/>
</dbReference>
<evidence type="ECO:0000313" key="25">
    <source>
        <dbReference type="EMBL" id="POW01580.1"/>
    </source>
</evidence>
<feature type="region of interest" description="Disordered" evidence="23">
    <location>
        <begin position="19"/>
        <end position="53"/>
    </location>
</feature>
<dbReference type="GO" id="GO:0005634">
    <property type="term" value="C:nucleus"/>
    <property type="evidence" value="ECO:0007669"/>
    <property type="project" value="UniProtKB-ARBA"/>
</dbReference>
<keyword evidence="14" id="KW-0694">RNA-binding</keyword>
<keyword evidence="4" id="KW-0645">Protease</keyword>
<feature type="compositionally biased region" description="Acidic residues" evidence="23">
    <location>
        <begin position="672"/>
        <end position="692"/>
    </location>
</feature>
<evidence type="ECO:0000256" key="8">
    <source>
        <dbReference type="ARBA" id="ARBA00022741"/>
    </source>
</evidence>
<dbReference type="EMBL" id="PKSL01000156">
    <property type="protein sequence ID" value="POW01580.1"/>
    <property type="molecule type" value="Genomic_DNA"/>
</dbReference>
<keyword evidence="7" id="KW-0479">Metal-binding</keyword>
<keyword evidence="10" id="KW-0255">Endonuclease</keyword>
<protein>
    <recommendedName>
        <fullName evidence="24">Integrase catalytic domain-containing protein</fullName>
    </recommendedName>
</protein>
<dbReference type="GO" id="GO:0006508">
    <property type="term" value="P:proteolysis"/>
    <property type="evidence" value="ECO:0007669"/>
    <property type="project" value="UniProtKB-KW"/>
</dbReference>
<proteinExistence type="predicted"/>
<keyword evidence="19" id="KW-0233">DNA recombination</keyword>
<evidence type="ECO:0000256" key="1">
    <source>
        <dbReference type="ARBA" id="ARBA00002180"/>
    </source>
</evidence>
<keyword evidence="18" id="KW-0917">Virion maturation</keyword>
<accession>A0A2S4UWH8</accession>
<evidence type="ECO:0000256" key="19">
    <source>
        <dbReference type="ARBA" id="ARBA00023172"/>
    </source>
</evidence>
<dbReference type="VEuPathDB" id="FungiDB:PSTT_12373"/>
<dbReference type="Proteomes" id="UP000239156">
    <property type="component" value="Unassembled WGS sequence"/>
</dbReference>
<keyword evidence="20" id="KW-0511">Multifunctional enzyme</keyword>
<feature type="region of interest" description="Disordered" evidence="23">
    <location>
        <begin position="667"/>
        <end position="713"/>
    </location>
</feature>
<keyword evidence="12" id="KW-0067">ATP-binding</keyword>
<reference evidence="25" key="1">
    <citation type="submission" date="2017-12" db="EMBL/GenBank/DDBJ databases">
        <title>Gene loss provides genomic basis for host adaptation in cereal stripe rust fungi.</title>
        <authorList>
            <person name="Xia C."/>
        </authorList>
    </citation>
    <scope>NUCLEOTIDE SEQUENCE [LARGE SCALE GENOMIC DNA]</scope>
    <source>
        <strain evidence="25">93-210</strain>
    </source>
</reference>
<gene>
    <name evidence="25" type="ORF">PSTT_12373</name>
</gene>
<name>A0A2S4UWH8_9BASI</name>
<keyword evidence="13" id="KW-0460">Magnesium</keyword>
<dbReference type="InterPro" id="IPR001584">
    <property type="entry name" value="Integrase_cat-core"/>
</dbReference>
<keyword evidence="6" id="KW-0540">Nuclease</keyword>
<dbReference type="GO" id="GO:0003964">
    <property type="term" value="F:RNA-directed DNA polymerase activity"/>
    <property type="evidence" value="ECO:0007669"/>
    <property type="project" value="UniProtKB-KW"/>
</dbReference>
<dbReference type="InterPro" id="IPR043502">
    <property type="entry name" value="DNA/RNA_pol_sf"/>
</dbReference>
<comment type="caution">
    <text evidence="25">The sequence shown here is derived from an EMBL/GenBank/DDBJ whole genome shotgun (WGS) entry which is preliminary data.</text>
</comment>
<keyword evidence="15" id="KW-0229">DNA integration</keyword>
<dbReference type="SUPFAM" id="SSF56672">
    <property type="entry name" value="DNA/RNA polymerases"/>
    <property type="match status" value="1"/>
</dbReference>
<keyword evidence="11" id="KW-0378">Hydrolase</keyword>
<dbReference type="VEuPathDB" id="FungiDB:PSHT_00941"/>
<keyword evidence="5" id="KW-0548">Nucleotidyltransferase</keyword>
<organism evidence="25 26">
    <name type="scientific">Puccinia striiformis</name>
    <dbReference type="NCBI Taxonomy" id="27350"/>
    <lineage>
        <taxon>Eukaryota</taxon>
        <taxon>Fungi</taxon>
        <taxon>Dikarya</taxon>
        <taxon>Basidiomycota</taxon>
        <taxon>Pucciniomycotina</taxon>
        <taxon>Pucciniomycetes</taxon>
        <taxon>Pucciniales</taxon>
        <taxon>Pucciniaceae</taxon>
        <taxon>Puccinia</taxon>
    </lineage>
</organism>
<dbReference type="InterPro" id="IPR039537">
    <property type="entry name" value="Retrotran_Ty1/copia-like"/>
</dbReference>
<evidence type="ECO:0000256" key="14">
    <source>
        <dbReference type="ARBA" id="ARBA00022884"/>
    </source>
</evidence>
<dbReference type="GO" id="GO:0006310">
    <property type="term" value="P:DNA recombination"/>
    <property type="evidence" value="ECO:0007669"/>
    <property type="project" value="UniProtKB-KW"/>
</dbReference>
<dbReference type="CDD" id="cd09272">
    <property type="entry name" value="RNase_HI_RT_Ty1"/>
    <property type="match status" value="1"/>
</dbReference>
<dbReference type="InterPro" id="IPR054722">
    <property type="entry name" value="PolX-like_BBD"/>
</dbReference>
<comment type="catalytic activity">
    <reaction evidence="22">
        <text>DNA(n) + a 2'-deoxyribonucleoside 5'-triphosphate = DNA(n+1) + diphosphate</text>
        <dbReference type="Rhea" id="RHEA:22508"/>
        <dbReference type="Rhea" id="RHEA-COMP:17339"/>
        <dbReference type="Rhea" id="RHEA-COMP:17340"/>
        <dbReference type="ChEBI" id="CHEBI:33019"/>
        <dbReference type="ChEBI" id="CHEBI:61560"/>
        <dbReference type="ChEBI" id="CHEBI:173112"/>
        <dbReference type="EC" id="2.7.7.7"/>
    </reaction>
</comment>
<evidence type="ECO:0000256" key="7">
    <source>
        <dbReference type="ARBA" id="ARBA00022723"/>
    </source>
</evidence>
<dbReference type="Gene3D" id="3.30.420.10">
    <property type="entry name" value="Ribonuclease H-like superfamily/Ribonuclease H"/>
    <property type="match status" value="1"/>
</dbReference>
<dbReference type="Pfam" id="PF22936">
    <property type="entry name" value="Pol_BBD"/>
    <property type="match status" value="1"/>
</dbReference>
<evidence type="ECO:0000256" key="20">
    <source>
        <dbReference type="ARBA" id="ARBA00023268"/>
    </source>
</evidence>
<dbReference type="InterPro" id="IPR036397">
    <property type="entry name" value="RNaseH_sf"/>
</dbReference>
<dbReference type="Pfam" id="PF07727">
    <property type="entry name" value="RVT_2"/>
    <property type="match status" value="1"/>
</dbReference>
<feature type="compositionally biased region" description="Polar residues" evidence="23">
    <location>
        <begin position="38"/>
        <end position="53"/>
    </location>
</feature>